<accession>A0A364VE18</accession>
<gene>
    <name evidence="1" type="ORF">CWC39_00720</name>
</gene>
<dbReference type="OrthoDB" id="4427967at2"/>
<organism evidence="1 2">
    <name type="scientific">Corynebacterium heidelbergense</name>
    <dbReference type="NCBI Taxonomy" id="2055947"/>
    <lineage>
        <taxon>Bacteria</taxon>
        <taxon>Bacillati</taxon>
        <taxon>Actinomycetota</taxon>
        <taxon>Actinomycetes</taxon>
        <taxon>Mycobacteriales</taxon>
        <taxon>Corynebacteriaceae</taxon>
        <taxon>Corynebacterium</taxon>
    </lineage>
</organism>
<dbReference type="EMBL" id="PHQP01000003">
    <property type="protein sequence ID" value="RAV34895.1"/>
    <property type="molecule type" value="Genomic_DNA"/>
</dbReference>
<evidence type="ECO:0000313" key="1">
    <source>
        <dbReference type="EMBL" id="RAV34895.1"/>
    </source>
</evidence>
<evidence type="ECO:0000313" key="2">
    <source>
        <dbReference type="Proteomes" id="UP000251047"/>
    </source>
</evidence>
<proteinExistence type="predicted"/>
<reference evidence="1 2" key="1">
    <citation type="journal article" date="2018" name="Syst. Appl. Microbiol.">
        <title>Corynebacterium heidelbergense sp. nov., isolated from the preen glands of Egyptian geese (Alopochen aegyptiacus).</title>
        <authorList>
            <person name="Braun M.S."/>
            <person name="Wang E."/>
            <person name="Zimmermann S."/>
            <person name="Wink M."/>
        </authorList>
    </citation>
    <scope>NUCLEOTIDE SEQUENCE [LARGE SCALE GENOMIC DNA]</scope>
    <source>
        <strain evidence="1 2">DSM 104638</strain>
    </source>
</reference>
<name>A0A364VE18_9CORY</name>
<dbReference type="Proteomes" id="UP000251047">
    <property type="component" value="Unassembled WGS sequence"/>
</dbReference>
<sequence>MTEHNRTLLDMTPEEREQCVGMWVNATCGLGILKSSTISDERFKGFAYVEYTDDCDEAAEEPYRVLAPRFDLPRAWNPDGTPPSPSRR</sequence>
<dbReference type="RefSeq" id="WP_112768611.1">
    <property type="nucleotide sequence ID" value="NZ_CP063191.1"/>
</dbReference>
<protein>
    <submittedName>
        <fullName evidence="1">Uncharacterized protein</fullName>
    </submittedName>
</protein>
<comment type="caution">
    <text evidence="1">The sequence shown here is derived from an EMBL/GenBank/DDBJ whole genome shotgun (WGS) entry which is preliminary data.</text>
</comment>
<dbReference type="AlphaFoldDB" id="A0A364VE18"/>